<evidence type="ECO:0000313" key="3">
    <source>
        <dbReference type="EMBL" id="GAW94652.1"/>
    </source>
</evidence>
<comment type="caution">
    <text evidence="3">The sequence shown here is derived from an EMBL/GenBank/DDBJ whole genome shotgun (WGS) entry which is preliminary data.</text>
</comment>
<dbReference type="EMBL" id="BDQM01000001">
    <property type="protein sequence ID" value="GAW94652.1"/>
    <property type="molecule type" value="Genomic_DNA"/>
</dbReference>
<feature type="domain" description="WYL" evidence="1">
    <location>
        <begin position="163"/>
        <end position="223"/>
    </location>
</feature>
<dbReference type="InterPro" id="IPR057727">
    <property type="entry name" value="WCX_dom"/>
</dbReference>
<evidence type="ECO:0000259" key="1">
    <source>
        <dbReference type="Pfam" id="PF13280"/>
    </source>
</evidence>
<dbReference type="Pfam" id="PF25583">
    <property type="entry name" value="WCX"/>
    <property type="match status" value="1"/>
</dbReference>
<reference evidence="3 4" key="1">
    <citation type="submission" date="2017-06" db="EMBL/GenBank/DDBJ databases">
        <title>Whole Genome Sequences of Colwellia marinimaniae MTCD1.</title>
        <authorList>
            <person name="Kusumoto H."/>
            <person name="Inoue M."/>
            <person name="Tanikawa K."/>
            <person name="Maeji H."/>
            <person name="Cameron J.H."/>
            <person name="Bartlett D.H."/>
        </authorList>
    </citation>
    <scope>NUCLEOTIDE SEQUENCE [LARGE SCALE GENOMIC DNA]</scope>
    <source>
        <strain evidence="3 4">MTCD1</strain>
    </source>
</reference>
<dbReference type="RefSeq" id="WP_057182287.1">
    <property type="nucleotide sequence ID" value="NZ_BDQM01000001.1"/>
</dbReference>
<evidence type="ECO:0000259" key="2">
    <source>
        <dbReference type="Pfam" id="PF25583"/>
    </source>
</evidence>
<keyword evidence="4" id="KW-1185">Reference proteome</keyword>
<dbReference type="InterPro" id="IPR026881">
    <property type="entry name" value="WYL_dom"/>
</dbReference>
<sequence length="342" mass="39182">MNLKLNVRHLELLELLPIYPKFLTVNQLVVKLANQHAYKDHDEQNIKRNLQRDLKQLEQYGITESGDSPEGLKWSLVKGSMYLTAQLSPADALCFAIIEQFIQPMMPNVLSPYLTRIFKKSTQILANLNYHSKLKTWLDKVYIENKGQPLIPAEIDNMVRCCVYDALLAENILEIEYKNKSGELSNASVQPLGLVVRAHIQYLIVQYCGYDDVRMLAMNRIISCENSHKTFDYPDDFNLKEYVLKGTTGLAYSDSPIEFEGIFTGFAAEIIMETPIAKNQQTSTYRTDAEDKLLVKASLTMNYDFETWLLGLANHVEVLKPVSLRNLMREKLRAAVQLYDDS</sequence>
<dbReference type="PROSITE" id="PS52050">
    <property type="entry name" value="WYL"/>
    <property type="match status" value="1"/>
</dbReference>
<evidence type="ECO:0000313" key="4">
    <source>
        <dbReference type="Proteomes" id="UP000197068"/>
    </source>
</evidence>
<protein>
    <submittedName>
        <fullName evidence="3">WYL domain-containing protein</fullName>
    </submittedName>
</protein>
<name>A0ABQ0MQK5_9GAMM</name>
<dbReference type="Pfam" id="PF13280">
    <property type="entry name" value="WYL"/>
    <property type="match status" value="1"/>
</dbReference>
<dbReference type="Proteomes" id="UP000197068">
    <property type="component" value="Unassembled WGS sequence"/>
</dbReference>
<organism evidence="3 4">
    <name type="scientific">Colwellia marinimaniae</name>
    <dbReference type="NCBI Taxonomy" id="1513592"/>
    <lineage>
        <taxon>Bacteria</taxon>
        <taxon>Pseudomonadati</taxon>
        <taxon>Pseudomonadota</taxon>
        <taxon>Gammaproteobacteria</taxon>
        <taxon>Alteromonadales</taxon>
        <taxon>Colwelliaceae</taxon>
        <taxon>Colwellia</taxon>
    </lineage>
</organism>
<gene>
    <name evidence="3" type="ORF">MTCD1_00249</name>
</gene>
<proteinExistence type="predicted"/>
<dbReference type="PANTHER" id="PTHR34580:SF1">
    <property type="entry name" value="PROTEIN PAFC"/>
    <property type="match status" value="1"/>
</dbReference>
<feature type="domain" description="WCX" evidence="2">
    <location>
        <begin position="265"/>
        <end position="335"/>
    </location>
</feature>
<accession>A0ABQ0MQK5</accession>
<dbReference type="InterPro" id="IPR051534">
    <property type="entry name" value="CBASS_pafABC_assoc_protein"/>
</dbReference>
<dbReference type="PANTHER" id="PTHR34580">
    <property type="match status" value="1"/>
</dbReference>